<reference evidence="7 8" key="1">
    <citation type="submission" date="2024-07" db="EMBL/GenBank/DDBJ databases">
        <title>Marimonas sp.nov., isolated from tidal-flat sediment.</title>
        <authorList>
            <person name="Jayan J.N."/>
            <person name="Lee S.S."/>
        </authorList>
    </citation>
    <scope>NUCLEOTIDE SEQUENCE [LARGE SCALE GENOMIC DNA]</scope>
    <source>
        <strain evidence="7 8">MJW-29</strain>
    </source>
</reference>
<feature type="region of interest" description="Disordered" evidence="5">
    <location>
        <begin position="1"/>
        <end position="25"/>
    </location>
</feature>
<feature type="compositionally biased region" description="Basic and acidic residues" evidence="5">
    <location>
        <begin position="1"/>
        <end position="11"/>
    </location>
</feature>
<protein>
    <submittedName>
        <fullName evidence="7">TetR/AcrR family transcriptional regulator</fullName>
    </submittedName>
</protein>
<evidence type="ECO:0000256" key="2">
    <source>
        <dbReference type="ARBA" id="ARBA00023125"/>
    </source>
</evidence>
<dbReference type="SUPFAM" id="SSF46689">
    <property type="entry name" value="Homeodomain-like"/>
    <property type="match status" value="1"/>
</dbReference>
<evidence type="ECO:0000259" key="6">
    <source>
        <dbReference type="PROSITE" id="PS50977"/>
    </source>
</evidence>
<proteinExistence type="predicted"/>
<dbReference type="InterPro" id="IPR009057">
    <property type="entry name" value="Homeodomain-like_sf"/>
</dbReference>
<dbReference type="Proteomes" id="UP001556098">
    <property type="component" value="Unassembled WGS sequence"/>
</dbReference>
<dbReference type="InterPro" id="IPR023772">
    <property type="entry name" value="DNA-bd_HTH_TetR-type_CS"/>
</dbReference>
<keyword evidence="8" id="KW-1185">Reference proteome</keyword>
<sequence>MTSSDRDRTLRPGESSGGEGAGRKGSDATVERIIIAAKQVLLEVGSVNLTMRKVAEAAGLALGNVTYHFPSKRDLLIALIQILTTHYAEQFGNILREIAKDPDSTPDQLVSWLLTDAAEYETVVIFRELWAMSLRDDLIRDTIDNFYDRHMAEVAAKIEELYPEVEPQAAAEFVQILAMLSEGTTVLYGTRRDRRVRHERAVERACEIMREFLPLGGAPAD</sequence>
<dbReference type="InterPro" id="IPR050109">
    <property type="entry name" value="HTH-type_TetR-like_transc_reg"/>
</dbReference>
<keyword evidence="2 4" id="KW-0238">DNA-binding</keyword>
<keyword evidence="1" id="KW-0805">Transcription regulation</keyword>
<dbReference type="InterPro" id="IPR001647">
    <property type="entry name" value="HTH_TetR"/>
</dbReference>
<dbReference type="EMBL" id="JBFNXX010000028">
    <property type="protein sequence ID" value="MEW9922017.1"/>
    <property type="molecule type" value="Genomic_DNA"/>
</dbReference>
<evidence type="ECO:0000256" key="1">
    <source>
        <dbReference type="ARBA" id="ARBA00023015"/>
    </source>
</evidence>
<dbReference type="PROSITE" id="PS50977">
    <property type="entry name" value="HTH_TETR_2"/>
    <property type="match status" value="1"/>
</dbReference>
<evidence type="ECO:0000313" key="7">
    <source>
        <dbReference type="EMBL" id="MEW9922017.1"/>
    </source>
</evidence>
<keyword evidence="3" id="KW-0804">Transcription</keyword>
<dbReference type="Pfam" id="PF00440">
    <property type="entry name" value="TetR_N"/>
    <property type="match status" value="1"/>
</dbReference>
<dbReference type="Gene3D" id="1.10.357.10">
    <property type="entry name" value="Tetracycline Repressor, domain 2"/>
    <property type="match status" value="1"/>
</dbReference>
<accession>A0ABV3RSQ1</accession>
<dbReference type="PROSITE" id="PS01081">
    <property type="entry name" value="HTH_TETR_1"/>
    <property type="match status" value="1"/>
</dbReference>
<dbReference type="PANTHER" id="PTHR30055">
    <property type="entry name" value="HTH-TYPE TRANSCRIPTIONAL REGULATOR RUTR"/>
    <property type="match status" value="1"/>
</dbReference>
<dbReference type="PANTHER" id="PTHR30055:SF234">
    <property type="entry name" value="HTH-TYPE TRANSCRIPTIONAL REGULATOR BETI"/>
    <property type="match status" value="1"/>
</dbReference>
<comment type="caution">
    <text evidence="7">The sequence shown here is derived from an EMBL/GenBank/DDBJ whole genome shotgun (WGS) entry which is preliminary data.</text>
</comment>
<evidence type="ECO:0000256" key="4">
    <source>
        <dbReference type="PROSITE-ProRule" id="PRU00335"/>
    </source>
</evidence>
<dbReference type="RefSeq" id="WP_367879714.1">
    <property type="nucleotide sequence ID" value="NZ_JBFNXX010000028.1"/>
</dbReference>
<evidence type="ECO:0000256" key="5">
    <source>
        <dbReference type="SAM" id="MobiDB-lite"/>
    </source>
</evidence>
<evidence type="ECO:0000256" key="3">
    <source>
        <dbReference type="ARBA" id="ARBA00023163"/>
    </source>
</evidence>
<name>A0ABV3RSQ1_9RHOB</name>
<feature type="DNA-binding region" description="H-T-H motif" evidence="4">
    <location>
        <begin position="50"/>
        <end position="69"/>
    </location>
</feature>
<gene>
    <name evidence="7" type="ORF">AB2B41_20625</name>
</gene>
<organism evidence="7 8">
    <name type="scientific">Sulfitobacter sediminis</name>
    <dbReference type="NCBI Taxonomy" id="3234186"/>
    <lineage>
        <taxon>Bacteria</taxon>
        <taxon>Pseudomonadati</taxon>
        <taxon>Pseudomonadota</taxon>
        <taxon>Alphaproteobacteria</taxon>
        <taxon>Rhodobacterales</taxon>
        <taxon>Roseobacteraceae</taxon>
        <taxon>Sulfitobacter</taxon>
    </lineage>
</organism>
<feature type="domain" description="HTH tetR-type" evidence="6">
    <location>
        <begin position="27"/>
        <end position="87"/>
    </location>
</feature>
<dbReference type="PRINTS" id="PR00455">
    <property type="entry name" value="HTHTETR"/>
</dbReference>
<evidence type="ECO:0000313" key="8">
    <source>
        <dbReference type="Proteomes" id="UP001556098"/>
    </source>
</evidence>